<accession>A0A088CEE0</accession>
<keyword evidence="12 19" id="KW-0520">NAD</keyword>
<evidence type="ECO:0000313" key="20">
    <source>
        <dbReference type="EMBL" id="AIA26554.1"/>
    </source>
</evidence>
<evidence type="ECO:0000256" key="14">
    <source>
        <dbReference type="ARBA" id="ARBA00023128"/>
    </source>
</evidence>
<keyword evidence="6 19" id="KW-0679">Respiratory chain</keyword>
<evidence type="ECO:0000256" key="9">
    <source>
        <dbReference type="ARBA" id="ARBA00022967"/>
    </source>
</evidence>
<feature type="transmembrane region" description="Helical" evidence="19">
    <location>
        <begin position="6"/>
        <end position="22"/>
    </location>
</feature>
<evidence type="ECO:0000256" key="7">
    <source>
        <dbReference type="ARBA" id="ARBA00022692"/>
    </source>
</evidence>
<organism evidence="20">
    <name type="scientific">Macaca silenus</name>
    <name type="common">Lion-tailed macaque</name>
    <dbReference type="NCBI Taxonomy" id="54601"/>
    <lineage>
        <taxon>Eukaryota</taxon>
        <taxon>Metazoa</taxon>
        <taxon>Chordata</taxon>
        <taxon>Craniata</taxon>
        <taxon>Vertebrata</taxon>
        <taxon>Euteleostomi</taxon>
        <taxon>Mammalia</taxon>
        <taxon>Eutheria</taxon>
        <taxon>Euarchontoglires</taxon>
        <taxon>Primates</taxon>
        <taxon>Haplorrhini</taxon>
        <taxon>Catarrhini</taxon>
        <taxon>Cercopithecidae</taxon>
        <taxon>Cercopithecinae</taxon>
        <taxon>Macaca</taxon>
    </lineage>
</organism>
<proteinExistence type="inferred from homology"/>
<keyword evidence="5 19" id="KW-0813">Transport</keyword>
<dbReference type="GO" id="GO:0005743">
    <property type="term" value="C:mitochondrial inner membrane"/>
    <property type="evidence" value="ECO:0007669"/>
    <property type="project" value="UniProtKB-SubCell"/>
</dbReference>
<keyword evidence="8 19" id="KW-0999">Mitochondrion inner membrane</keyword>
<keyword evidence="9 19" id="KW-1278">Translocase</keyword>
<comment type="function">
    <text evidence="17">Core subunit of the mitochondrial membrane respiratory chain NADH dehydrogenase (Complex I) which catalyzes electron transfer from NADH through the respiratory chain, using ubiquinone as an electron acceptor. Part of the enzyme membrane arm which is embedded in the lipid bilayer and involved in proton translocation.</text>
</comment>
<dbReference type="EC" id="7.1.1.2" evidence="3 19"/>
<feature type="transmembrane region" description="Helical" evidence="19">
    <location>
        <begin position="29"/>
        <end position="49"/>
    </location>
</feature>
<dbReference type="Pfam" id="PF00420">
    <property type="entry name" value="Oxidored_q2"/>
    <property type="match status" value="1"/>
</dbReference>
<keyword evidence="15 19" id="KW-0472">Membrane</keyword>
<evidence type="ECO:0000256" key="11">
    <source>
        <dbReference type="ARBA" id="ARBA00022989"/>
    </source>
</evidence>
<geneLocation type="mitochondrion" evidence="20"/>
<evidence type="ECO:0000256" key="1">
    <source>
        <dbReference type="ARBA" id="ARBA00004448"/>
    </source>
</evidence>
<keyword evidence="14 19" id="KW-0496">Mitochondrion</keyword>
<evidence type="ECO:0000256" key="17">
    <source>
        <dbReference type="ARBA" id="ARBA00043911"/>
    </source>
</evidence>
<dbReference type="CTD" id="4539"/>
<dbReference type="GO" id="GO:0008137">
    <property type="term" value="F:NADH dehydrogenase (ubiquinone) activity"/>
    <property type="evidence" value="ECO:0007669"/>
    <property type="project" value="UniProtKB-EC"/>
</dbReference>
<comment type="subunit">
    <text evidence="16">Core subunit of respiratory chain NADH dehydrogenase (Complex I) which is composed of 45 different subunits.</text>
</comment>
<keyword evidence="13 19" id="KW-0830">Ubiquinone</keyword>
<evidence type="ECO:0000256" key="18">
    <source>
        <dbReference type="ARBA" id="ARBA00048769"/>
    </source>
</evidence>
<evidence type="ECO:0000256" key="13">
    <source>
        <dbReference type="ARBA" id="ARBA00023075"/>
    </source>
</evidence>
<dbReference type="PANTHER" id="PTHR11434">
    <property type="entry name" value="NADH-UBIQUINONE OXIDOREDUCTASE SUBUNIT ND4L"/>
    <property type="match status" value="1"/>
</dbReference>
<evidence type="ECO:0000256" key="12">
    <source>
        <dbReference type="ARBA" id="ARBA00023027"/>
    </source>
</evidence>
<comment type="subcellular location">
    <subcellularLocation>
        <location evidence="1 19">Mitochondrion inner membrane</location>
        <topology evidence="1 19">Multi-pass membrane protein</topology>
    </subcellularLocation>
</comment>
<evidence type="ECO:0000256" key="3">
    <source>
        <dbReference type="ARBA" id="ARBA00012944"/>
    </source>
</evidence>
<dbReference type="PANTHER" id="PTHR11434:SF0">
    <property type="entry name" value="NADH-UBIQUINONE OXIDOREDUCTASE CHAIN 4L"/>
    <property type="match status" value="1"/>
</dbReference>
<gene>
    <name evidence="20" type="primary">ND4L</name>
</gene>
<dbReference type="InterPro" id="IPR039428">
    <property type="entry name" value="NUOK/Mnh_C1-like"/>
</dbReference>
<evidence type="ECO:0000256" key="15">
    <source>
        <dbReference type="ARBA" id="ARBA00023136"/>
    </source>
</evidence>
<evidence type="ECO:0000256" key="2">
    <source>
        <dbReference type="ARBA" id="ARBA00010519"/>
    </source>
</evidence>
<evidence type="ECO:0000256" key="4">
    <source>
        <dbReference type="ARBA" id="ARBA00016612"/>
    </source>
</evidence>
<protein>
    <recommendedName>
        <fullName evidence="4 19">NADH-ubiquinone oxidoreductase chain 4L</fullName>
        <ecNumber evidence="3 19">7.1.1.2</ecNumber>
    </recommendedName>
</protein>
<evidence type="ECO:0000256" key="8">
    <source>
        <dbReference type="ARBA" id="ARBA00022792"/>
    </source>
</evidence>
<keyword evidence="11 19" id="KW-1133">Transmembrane helix</keyword>
<feature type="transmembrane region" description="Helical" evidence="19">
    <location>
        <begin position="55"/>
        <end position="79"/>
    </location>
</feature>
<sequence length="98" mass="10772">MTPTYMNIMLAFTISLLGMLTYRSHLMASLLCLEGMMMSLFIMTTLIALNTHSPLINIMPIILLVFAACEAAVGLALLVSISNTYGLDYIHNLSLLQC</sequence>
<comment type="similarity">
    <text evidence="2 19">Belongs to the complex I subunit 4L family.</text>
</comment>
<evidence type="ECO:0000256" key="5">
    <source>
        <dbReference type="ARBA" id="ARBA00022448"/>
    </source>
</evidence>
<dbReference type="GO" id="GO:0042773">
    <property type="term" value="P:ATP synthesis coupled electron transport"/>
    <property type="evidence" value="ECO:0007669"/>
    <property type="project" value="UniProtKB-UniRule"/>
</dbReference>
<dbReference type="AlphaFoldDB" id="A0A088CEE0"/>
<evidence type="ECO:0000256" key="6">
    <source>
        <dbReference type="ARBA" id="ARBA00022660"/>
    </source>
</evidence>
<keyword evidence="10 19" id="KW-0249">Electron transport</keyword>
<dbReference type="GO" id="GO:0045271">
    <property type="term" value="C:respiratory chain complex I"/>
    <property type="evidence" value="ECO:0007669"/>
    <property type="project" value="UniProtKB-ARBA"/>
</dbReference>
<dbReference type="Gene3D" id="1.10.287.3510">
    <property type="match status" value="1"/>
</dbReference>
<dbReference type="RefSeq" id="YP_009072458.1">
    <property type="nucleotide sequence ID" value="NC_025221.1"/>
</dbReference>
<name>A0A088CEE0_MACSL</name>
<reference evidence="20" key="1">
    <citation type="journal article" date="2014" name="BMC Evol. Biol.">
        <title>Mitogenomics of the Old World monkey tribe Papionini.</title>
        <authorList>
            <person name="Liedigk R."/>
            <person name="Roos C."/>
            <person name="Brameier M."/>
            <person name="Zinner D."/>
        </authorList>
    </citation>
    <scope>NUCLEOTIDE SEQUENCE</scope>
</reference>
<evidence type="ECO:0000256" key="10">
    <source>
        <dbReference type="ARBA" id="ARBA00022982"/>
    </source>
</evidence>
<dbReference type="EMBL" id="KJ567057">
    <property type="protein sequence ID" value="AIA26554.1"/>
    <property type="molecule type" value="Genomic_DNA"/>
</dbReference>
<dbReference type="InterPro" id="IPR001133">
    <property type="entry name" value="NADH_UbQ_OxRdtase_chain4L/K"/>
</dbReference>
<dbReference type="GeneID" id="20523498"/>
<keyword evidence="7 19" id="KW-0812">Transmembrane</keyword>
<evidence type="ECO:0000256" key="19">
    <source>
        <dbReference type="RuleBase" id="RU004419"/>
    </source>
</evidence>
<dbReference type="FunFam" id="1.10.287.3510:FF:000002">
    <property type="entry name" value="NADH-ubiquinone oxidoreductase chain 4L"/>
    <property type="match status" value="1"/>
</dbReference>
<dbReference type="GO" id="GO:0016651">
    <property type="term" value="F:oxidoreductase activity, acting on NAD(P)H"/>
    <property type="evidence" value="ECO:0007669"/>
    <property type="project" value="InterPro"/>
</dbReference>
<comment type="catalytic activity">
    <reaction evidence="18">
        <text>a ubiquinone + NADH + 5 H(+)(in) = a ubiquinol + NAD(+) + 4 H(+)(out)</text>
        <dbReference type="Rhea" id="RHEA:29091"/>
        <dbReference type="Rhea" id="RHEA-COMP:9565"/>
        <dbReference type="Rhea" id="RHEA-COMP:9566"/>
        <dbReference type="ChEBI" id="CHEBI:15378"/>
        <dbReference type="ChEBI" id="CHEBI:16389"/>
        <dbReference type="ChEBI" id="CHEBI:17976"/>
        <dbReference type="ChEBI" id="CHEBI:57540"/>
        <dbReference type="ChEBI" id="CHEBI:57945"/>
        <dbReference type="EC" id="7.1.1.2"/>
    </reaction>
    <physiologicalReaction direction="left-to-right" evidence="18">
        <dbReference type="Rhea" id="RHEA:29092"/>
    </physiologicalReaction>
</comment>
<evidence type="ECO:0000256" key="16">
    <source>
        <dbReference type="ARBA" id="ARBA00024376"/>
    </source>
</evidence>